<dbReference type="SUPFAM" id="SSF54106">
    <property type="entry name" value="LysM domain"/>
    <property type="match status" value="1"/>
</dbReference>
<comment type="caution">
    <text evidence="3">The sequence shown here is derived from an EMBL/GenBank/DDBJ whole genome shotgun (WGS) entry which is preliminary data.</text>
</comment>
<keyword evidence="1" id="KW-0472">Membrane</keyword>
<dbReference type="RefSeq" id="WP_190921080.1">
    <property type="nucleotide sequence ID" value="NZ_JACXIZ010000048.1"/>
</dbReference>
<dbReference type="InterPro" id="IPR018392">
    <property type="entry name" value="LysM"/>
</dbReference>
<dbReference type="AlphaFoldDB" id="A0A927BW65"/>
<dbReference type="Gene3D" id="3.10.350.10">
    <property type="entry name" value="LysM domain"/>
    <property type="match status" value="1"/>
</dbReference>
<dbReference type="EMBL" id="JACXIZ010000048">
    <property type="protein sequence ID" value="MBD2847976.1"/>
    <property type="molecule type" value="Genomic_DNA"/>
</dbReference>
<dbReference type="Pfam" id="PF01476">
    <property type="entry name" value="LysM"/>
    <property type="match status" value="1"/>
</dbReference>
<dbReference type="SMART" id="SM00257">
    <property type="entry name" value="LysM"/>
    <property type="match status" value="1"/>
</dbReference>
<dbReference type="Proteomes" id="UP000621560">
    <property type="component" value="Unassembled WGS sequence"/>
</dbReference>
<feature type="transmembrane region" description="Helical" evidence="1">
    <location>
        <begin position="47"/>
        <end position="67"/>
    </location>
</feature>
<gene>
    <name evidence="3" type="ORF">IDH44_22500</name>
</gene>
<accession>A0A927BW65</accession>
<dbReference type="InterPro" id="IPR036779">
    <property type="entry name" value="LysM_dom_sf"/>
</dbReference>
<evidence type="ECO:0000259" key="2">
    <source>
        <dbReference type="PROSITE" id="PS51782"/>
    </source>
</evidence>
<dbReference type="PROSITE" id="PS51782">
    <property type="entry name" value="LYSM"/>
    <property type="match status" value="1"/>
</dbReference>
<reference evidence="3" key="1">
    <citation type="submission" date="2020-09" db="EMBL/GenBank/DDBJ databases">
        <title>A novel bacterium of genus Paenibacillus, isolated from South China Sea.</title>
        <authorList>
            <person name="Huang H."/>
            <person name="Mo K."/>
            <person name="Hu Y."/>
        </authorList>
    </citation>
    <scope>NUCLEOTIDE SEQUENCE</scope>
    <source>
        <strain evidence="3">IB182496</strain>
    </source>
</reference>
<keyword evidence="1" id="KW-0812">Transmembrane</keyword>
<sequence length="140" mass="15379">MMNTYSYTSMHSNQARSAGLLAESGARRASSPRFASSPGFKNNFRTFFRIVAAFAVFVLLFAGFFVIQSTAGMEHPEPAGADEQWITVSAGDTLWDIAARVKPAEADIREIVFQLRHRNGLSSSSLQVGQRLIIPTSVEH</sequence>
<keyword evidence="4" id="KW-1185">Reference proteome</keyword>
<keyword evidence="1" id="KW-1133">Transmembrane helix</keyword>
<organism evidence="3 4">
    <name type="scientific">Paenibacillus sabuli</name>
    <dbReference type="NCBI Taxonomy" id="2772509"/>
    <lineage>
        <taxon>Bacteria</taxon>
        <taxon>Bacillati</taxon>
        <taxon>Bacillota</taxon>
        <taxon>Bacilli</taxon>
        <taxon>Bacillales</taxon>
        <taxon>Paenibacillaceae</taxon>
        <taxon>Paenibacillus</taxon>
    </lineage>
</organism>
<proteinExistence type="predicted"/>
<protein>
    <submittedName>
        <fullName evidence="3">LysM peptidoglycan-binding domain-containing protein</fullName>
    </submittedName>
</protein>
<feature type="domain" description="LysM" evidence="2">
    <location>
        <begin position="84"/>
        <end position="134"/>
    </location>
</feature>
<dbReference type="CDD" id="cd00118">
    <property type="entry name" value="LysM"/>
    <property type="match status" value="1"/>
</dbReference>
<evidence type="ECO:0000313" key="3">
    <source>
        <dbReference type="EMBL" id="MBD2847976.1"/>
    </source>
</evidence>
<evidence type="ECO:0000256" key="1">
    <source>
        <dbReference type="SAM" id="Phobius"/>
    </source>
</evidence>
<evidence type="ECO:0000313" key="4">
    <source>
        <dbReference type="Proteomes" id="UP000621560"/>
    </source>
</evidence>
<name>A0A927BW65_9BACL</name>